<keyword evidence="2" id="KW-0479">Metal-binding</keyword>
<dbReference type="InterPro" id="IPR011009">
    <property type="entry name" value="Kinase-like_dom_sf"/>
</dbReference>
<dbReference type="GO" id="GO:0007165">
    <property type="term" value="P:signal transduction"/>
    <property type="evidence" value="ECO:0007669"/>
    <property type="project" value="TreeGrafter"/>
</dbReference>
<dbReference type="PANTHER" id="PTHR23257">
    <property type="entry name" value="SERINE-THREONINE PROTEIN KINASE"/>
    <property type="match status" value="1"/>
</dbReference>
<dbReference type="Gene3D" id="1.10.510.10">
    <property type="entry name" value="Transferase(Phosphotransferase) domain 1"/>
    <property type="match status" value="1"/>
</dbReference>
<sequence>MSNQPLIESNGSTKEASEDLPRFSINELQIGSYLGEGGFCIVHSITGFRLQQHTNVFTEHEITSRRRVALNVERNGEVQYAIKRIRNDLSAIEEGKAIADLAIESEFLARLEHDHIISMRGVADQDPYSVHYFILLDRLYETLDKRMKHKWKREVNKSSGLFWGCCANKEKLRDLWDVRLNVALNLAGAIQYLHNNGIIYRDLKPDNIGFNLNGVVKIFDFGLAKDLTKETRVDGLYQLTGNTGSLRYMAPEVSLDLMYDEKVDAYSFGILLWQICDLSVPFPGFTRKKHAELVIEKGERPRLNPSWQPGLALLISNCWAMDSYTRPDFGRIVTALEEEIRVLHYADECGENDNKTVRHSDLGKKYDAAIV</sequence>
<organism evidence="4">
    <name type="scientific">Leptocylindrus danicus</name>
    <dbReference type="NCBI Taxonomy" id="163516"/>
    <lineage>
        <taxon>Eukaryota</taxon>
        <taxon>Sar</taxon>
        <taxon>Stramenopiles</taxon>
        <taxon>Ochrophyta</taxon>
        <taxon>Bacillariophyta</taxon>
        <taxon>Coscinodiscophyceae</taxon>
        <taxon>Chaetocerotophycidae</taxon>
        <taxon>Leptocylindrales</taxon>
        <taxon>Leptocylindraceae</taxon>
        <taxon>Leptocylindrus</taxon>
    </lineage>
</organism>
<feature type="active site" description="Proton acceptor" evidence="1">
    <location>
        <position position="202"/>
    </location>
</feature>
<dbReference type="SMART" id="SM00220">
    <property type="entry name" value="S_TKc"/>
    <property type="match status" value="1"/>
</dbReference>
<protein>
    <recommendedName>
        <fullName evidence="3">Protein kinase domain-containing protein</fullName>
    </recommendedName>
</protein>
<dbReference type="Pfam" id="PF07714">
    <property type="entry name" value="PK_Tyr_Ser-Thr"/>
    <property type="match status" value="1"/>
</dbReference>
<evidence type="ECO:0000256" key="1">
    <source>
        <dbReference type="PIRSR" id="PIRSR000615-1"/>
    </source>
</evidence>
<proteinExistence type="predicted"/>
<evidence type="ECO:0000256" key="2">
    <source>
        <dbReference type="PIRSR" id="PIRSR000615-3"/>
    </source>
</evidence>
<dbReference type="AlphaFoldDB" id="A0A7S2P8H2"/>
<dbReference type="PROSITE" id="PS50011">
    <property type="entry name" value="PROTEIN_KINASE_DOM"/>
    <property type="match status" value="1"/>
</dbReference>
<dbReference type="GO" id="GO:0005737">
    <property type="term" value="C:cytoplasm"/>
    <property type="evidence" value="ECO:0007669"/>
    <property type="project" value="TreeGrafter"/>
</dbReference>
<feature type="binding site" evidence="2">
    <location>
        <position position="220"/>
    </location>
    <ligand>
        <name>Mg(2+)</name>
        <dbReference type="ChEBI" id="CHEBI:18420"/>
    </ligand>
</feature>
<keyword evidence="2" id="KW-0460">Magnesium</keyword>
<dbReference type="GO" id="GO:0004672">
    <property type="term" value="F:protein kinase activity"/>
    <property type="evidence" value="ECO:0007669"/>
    <property type="project" value="InterPro"/>
</dbReference>
<dbReference type="Gene3D" id="3.30.200.20">
    <property type="entry name" value="Phosphorylase Kinase, domain 1"/>
    <property type="match status" value="1"/>
</dbReference>
<dbReference type="PANTHER" id="PTHR23257:SF958">
    <property type="entry name" value="SERINE_THREONINE-PROTEIN KINASE WNK4"/>
    <property type="match status" value="1"/>
</dbReference>
<dbReference type="InterPro" id="IPR000719">
    <property type="entry name" value="Prot_kinase_dom"/>
</dbReference>
<evidence type="ECO:0000259" key="3">
    <source>
        <dbReference type="PROSITE" id="PS50011"/>
    </source>
</evidence>
<reference evidence="4" key="1">
    <citation type="submission" date="2021-01" db="EMBL/GenBank/DDBJ databases">
        <authorList>
            <person name="Corre E."/>
            <person name="Pelletier E."/>
            <person name="Niang G."/>
            <person name="Scheremetjew M."/>
            <person name="Finn R."/>
            <person name="Kale V."/>
            <person name="Holt S."/>
            <person name="Cochrane G."/>
            <person name="Meng A."/>
            <person name="Brown T."/>
            <person name="Cohen L."/>
        </authorList>
    </citation>
    <scope>NUCLEOTIDE SEQUENCE</scope>
    <source>
        <strain evidence="4">B650</strain>
    </source>
</reference>
<dbReference type="GO" id="GO:0046872">
    <property type="term" value="F:metal ion binding"/>
    <property type="evidence" value="ECO:0007669"/>
    <property type="project" value="UniProtKB-KW"/>
</dbReference>
<dbReference type="EMBL" id="HBGY01017543">
    <property type="protein sequence ID" value="CAD9584672.1"/>
    <property type="molecule type" value="Transcribed_RNA"/>
</dbReference>
<dbReference type="GO" id="GO:0005524">
    <property type="term" value="F:ATP binding"/>
    <property type="evidence" value="ECO:0007669"/>
    <property type="project" value="InterPro"/>
</dbReference>
<name>A0A7S2P8H2_9STRA</name>
<dbReference type="SUPFAM" id="SSF56112">
    <property type="entry name" value="Protein kinase-like (PK-like)"/>
    <property type="match status" value="1"/>
</dbReference>
<evidence type="ECO:0000313" key="4">
    <source>
        <dbReference type="EMBL" id="CAD9584672.1"/>
    </source>
</evidence>
<dbReference type="InterPro" id="IPR050167">
    <property type="entry name" value="Ser_Thr_protein_kinase"/>
</dbReference>
<feature type="domain" description="Protein kinase" evidence="3">
    <location>
        <begin position="28"/>
        <end position="340"/>
    </location>
</feature>
<accession>A0A7S2P8H2</accession>
<gene>
    <name evidence="4" type="ORF">LDAN0321_LOCUS11374</name>
</gene>
<feature type="binding site" evidence="2">
    <location>
        <position position="207"/>
    </location>
    <ligand>
        <name>Mg(2+)</name>
        <dbReference type="ChEBI" id="CHEBI:18420"/>
    </ligand>
</feature>
<dbReference type="InterPro" id="IPR001245">
    <property type="entry name" value="Ser-Thr/Tyr_kinase_cat_dom"/>
</dbReference>